<proteinExistence type="predicted"/>
<dbReference type="AlphaFoldDB" id="A0A061R6Y7"/>
<accession>A0A061R6Y7</accession>
<reference evidence="2" key="1">
    <citation type="submission" date="2014-05" db="EMBL/GenBank/DDBJ databases">
        <title>The transcriptome of the halophilic microalga Tetraselmis sp. GSL018 isolated from the Great Salt Lake, Utah.</title>
        <authorList>
            <person name="Jinkerson R.E."/>
            <person name="D'Adamo S."/>
            <person name="Posewitz M.C."/>
        </authorList>
    </citation>
    <scope>NUCLEOTIDE SEQUENCE</scope>
    <source>
        <strain evidence="2">GSL018</strain>
    </source>
</reference>
<protein>
    <submittedName>
        <fullName evidence="2">Uncharacterized protein</fullName>
    </submittedName>
</protein>
<organism evidence="2">
    <name type="scientific">Tetraselmis sp. GSL018</name>
    <dbReference type="NCBI Taxonomy" id="582737"/>
    <lineage>
        <taxon>Eukaryota</taxon>
        <taxon>Viridiplantae</taxon>
        <taxon>Chlorophyta</taxon>
        <taxon>core chlorophytes</taxon>
        <taxon>Chlorodendrophyceae</taxon>
        <taxon>Chlorodendrales</taxon>
        <taxon>Chlorodendraceae</taxon>
        <taxon>Tetraselmis</taxon>
    </lineage>
</organism>
<feature type="compositionally biased region" description="Basic residues" evidence="1">
    <location>
        <begin position="1"/>
        <end position="11"/>
    </location>
</feature>
<feature type="non-terminal residue" evidence="2">
    <location>
        <position position="1"/>
    </location>
</feature>
<dbReference type="EMBL" id="GBEZ01020120">
    <property type="protein sequence ID" value="JAC66519.1"/>
    <property type="molecule type" value="Transcribed_RNA"/>
</dbReference>
<sequence>AAANRARKARRGGQVGGQRGPEEGKRSNTGMDSLARR</sequence>
<feature type="region of interest" description="Disordered" evidence="1">
    <location>
        <begin position="1"/>
        <end position="37"/>
    </location>
</feature>
<name>A0A061R6Y7_9CHLO</name>
<evidence type="ECO:0000313" key="2">
    <source>
        <dbReference type="EMBL" id="JAC66519.1"/>
    </source>
</evidence>
<gene>
    <name evidence="2" type="ORF">TSPGSL018_13466</name>
</gene>
<evidence type="ECO:0000256" key="1">
    <source>
        <dbReference type="SAM" id="MobiDB-lite"/>
    </source>
</evidence>